<keyword evidence="2 5" id="KW-0479">Metal-binding</keyword>
<proteinExistence type="inferred from homology"/>
<feature type="binding site" evidence="5">
    <location>
        <position position="88"/>
    </location>
    <ligand>
        <name>Mg(2+)</name>
        <dbReference type="ChEBI" id="CHEBI:18420"/>
        <label>1</label>
        <note>catalytic</note>
    </ligand>
</feature>
<evidence type="ECO:0000256" key="2">
    <source>
        <dbReference type="ARBA" id="ARBA00022723"/>
    </source>
</evidence>
<feature type="binding site" evidence="5">
    <location>
        <position position="85"/>
    </location>
    <ligand>
        <name>Mg(2+)</name>
        <dbReference type="ChEBI" id="CHEBI:18420"/>
        <label>1</label>
        <note>catalytic</note>
    </ligand>
</feature>
<evidence type="ECO:0000313" key="7">
    <source>
        <dbReference type="Proteomes" id="UP000248598"/>
    </source>
</evidence>
<dbReference type="GO" id="GO:0046872">
    <property type="term" value="F:metal ion binding"/>
    <property type="evidence" value="ECO:0007669"/>
    <property type="project" value="UniProtKB-KW"/>
</dbReference>
<comment type="cofactor">
    <cofactor evidence="5">
        <name>Mg(2+)</name>
        <dbReference type="ChEBI" id="CHEBI:18420"/>
    </cofactor>
</comment>
<dbReference type="GO" id="GO:0006020">
    <property type="term" value="P:inositol metabolic process"/>
    <property type="evidence" value="ECO:0007669"/>
    <property type="project" value="TreeGrafter"/>
</dbReference>
<comment type="similarity">
    <text evidence="1">Belongs to the inositol monophosphatase superfamily.</text>
</comment>
<evidence type="ECO:0000256" key="4">
    <source>
        <dbReference type="ARBA" id="ARBA00022842"/>
    </source>
</evidence>
<reference evidence="6 7" key="1">
    <citation type="submission" date="2018-06" db="EMBL/GenBank/DDBJ databases">
        <authorList>
            <consortium name="Pathogen Informatics"/>
            <person name="Doyle S."/>
        </authorList>
    </citation>
    <scope>NUCLEOTIDE SEQUENCE [LARGE SCALE GENOMIC DNA]</scope>
    <source>
        <strain evidence="6 7">NCTC10529</strain>
    </source>
</reference>
<evidence type="ECO:0000256" key="1">
    <source>
        <dbReference type="ARBA" id="ARBA00009759"/>
    </source>
</evidence>
<dbReference type="EMBL" id="LS483426">
    <property type="protein sequence ID" value="SQH25042.1"/>
    <property type="molecule type" value="Genomic_DNA"/>
</dbReference>
<accession>A0AAX2J5B2</accession>
<evidence type="ECO:0000313" key="6">
    <source>
        <dbReference type="EMBL" id="SQH25042.1"/>
    </source>
</evidence>
<sequence>MNAIQRLQDLVRDIAANQIMPYYLKVESARKADGSMLSQADLAAQKAFECRLPSIINAPVLGEEMTSAEQHALWHNAEQGLWVLDPIDGTNNFVNGIPHFAVSVAYVQNGRAQLGVVYNPVLQECFAAVRGQGAWLNGQTLPLRRIHKTLREAVAGVEIRRLRNGKLANSLNLFAPFGTLRSMGSSTLDWCYLAAGRYDVYVHGGQNLWDYAAGALIFEESGGLLATLEGDDFWSGKHAFQRSVIAAGQPALFEPWLAWIRKNQ</sequence>
<dbReference type="InterPro" id="IPR000760">
    <property type="entry name" value="Inositol_monophosphatase-like"/>
</dbReference>
<dbReference type="InterPro" id="IPR020583">
    <property type="entry name" value="Inositol_monoP_metal-BS"/>
</dbReference>
<dbReference type="GO" id="GO:0007165">
    <property type="term" value="P:signal transduction"/>
    <property type="evidence" value="ECO:0007669"/>
    <property type="project" value="TreeGrafter"/>
</dbReference>
<dbReference type="CDD" id="cd01637">
    <property type="entry name" value="IMPase_like"/>
    <property type="match status" value="1"/>
</dbReference>
<evidence type="ECO:0000256" key="5">
    <source>
        <dbReference type="PIRSR" id="PIRSR600760-2"/>
    </source>
</evidence>
<dbReference type="SUPFAM" id="SSF56655">
    <property type="entry name" value="Carbohydrate phosphatase"/>
    <property type="match status" value="1"/>
</dbReference>
<dbReference type="PANTHER" id="PTHR20854">
    <property type="entry name" value="INOSITOL MONOPHOSPHATASE"/>
    <property type="match status" value="1"/>
</dbReference>
<dbReference type="Pfam" id="PF00459">
    <property type="entry name" value="Inositol_P"/>
    <property type="match status" value="1"/>
</dbReference>
<dbReference type="PROSITE" id="PS00629">
    <property type="entry name" value="IMP_1"/>
    <property type="match status" value="1"/>
</dbReference>
<feature type="binding site" evidence="5">
    <location>
        <position position="210"/>
    </location>
    <ligand>
        <name>Mg(2+)</name>
        <dbReference type="ChEBI" id="CHEBI:18420"/>
        <label>1</label>
        <note>catalytic</note>
    </ligand>
</feature>
<dbReference type="Proteomes" id="UP000248598">
    <property type="component" value="Chromosome 1"/>
</dbReference>
<keyword evidence="3 6" id="KW-0378">Hydrolase</keyword>
<dbReference type="RefSeq" id="WP_003785948.1">
    <property type="nucleotide sequence ID" value="NZ_CP045141.1"/>
</dbReference>
<dbReference type="GeneID" id="93262524"/>
<feature type="binding site" evidence="5">
    <location>
        <position position="63"/>
    </location>
    <ligand>
        <name>Mg(2+)</name>
        <dbReference type="ChEBI" id="CHEBI:18420"/>
        <label>1</label>
        <note>catalytic</note>
    </ligand>
</feature>
<name>A0AAX2J5B2_KINKI</name>
<dbReference type="PRINTS" id="PR00377">
    <property type="entry name" value="IMPHPHTASES"/>
</dbReference>
<dbReference type="Gene3D" id="3.30.540.10">
    <property type="entry name" value="Fructose-1,6-Bisphosphatase, subunit A, domain 1"/>
    <property type="match status" value="1"/>
</dbReference>
<dbReference type="GO" id="GO:0008934">
    <property type="term" value="F:inositol monophosphate 1-phosphatase activity"/>
    <property type="evidence" value="ECO:0007669"/>
    <property type="project" value="TreeGrafter"/>
</dbReference>
<gene>
    <name evidence="6" type="primary">suhB_2</name>
    <name evidence="6" type="ORF">NCTC10529_01237</name>
</gene>
<dbReference type="AlphaFoldDB" id="A0AAX2J5B2"/>
<feature type="binding site" evidence="5">
    <location>
        <position position="87"/>
    </location>
    <ligand>
        <name>Mg(2+)</name>
        <dbReference type="ChEBI" id="CHEBI:18420"/>
        <label>1</label>
        <note>catalytic</note>
    </ligand>
</feature>
<dbReference type="PANTHER" id="PTHR20854:SF4">
    <property type="entry name" value="INOSITOL-1-MONOPHOSPHATASE-RELATED"/>
    <property type="match status" value="1"/>
</dbReference>
<organism evidence="6 7">
    <name type="scientific">Kingella kingae</name>
    <dbReference type="NCBI Taxonomy" id="504"/>
    <lineage>
        <taxon>Bacteria</taxon>
        <taxon>Pseudomonadati</taxon>
        <taxon>Pseudomonadota</taxon>
        <taxon>Betaproteobacteria</taxon>
        <taxon>Neisseriales</taxon>
        <taxon>Neisseriaceae</taxon>
        <taxon>Kingella</taxon>
    </lineage>
</organism>
<dbReference type="Gene3D" id="3.40.190.80">
    <property type="match status" value="1"/>
</dbReference>
<keyword evidence="4 5" id="KW-0460">Magnesium</keyword>
<dbReference type="EC" id="3.1.3.25" evidence="6"/>
<protein>
    <submittedName>
        <fullName evidence="6">Inositol-1-monophosphatase</fullName>
        <ecNumber evidence="6">3.1.3.25</ecNumber>
    </submittedName>
</protein>
<evidence type="ECO:0000256" key="3">
    <source>
        <dbReference type="ARBA" id="ARBA00022801"/>
    </source>
</evidence>